<dbReference type="GO" id="GO:0003700">
    <property type="term" value="F:DNA-binding transcription factor activity"/>
    <property type="evidence" value="ECO:0007669"/>
    <property type="project" value="InterPro"/>
</dbReference>
<evidence type="ECO:0000256" key="1">
    <source>
        <dbReference type="ARBA" id="ARBA00022723"/>
    </source>
</evidence>
<dbReference type="Proteomes" id="UP000008022">
    <property type="component" value="Unassembled WGS sequence"/>
</dbReference>
<evidence type="ECO:0000256" key="3">
    <source>
        <dbReference type="ARBA" id="ARBA00022771"/>
    </source>
</evidence>
<organism evidence="10 11">
    <name type="scientific">Oryza rufipogon</name>
    <name type="common">Brownbeard rice</name>
    <name type="synonym">Asian wild rice</name>
    <dbReference type="NCBI Taxonomy" id="4529"/>
    <lineage>
        <taxon>Eukaryota</taxon>
        <taxon>Viridiplantae</taxon>
        <taxon>Streptophyta</taxon>
        <taxon>Embryophyta</taxon>
        <taxon>Tracheophyta</taxon>
        <taxon>Spermatophyta</taxon>
        <taxon>Magnoliopsida</taxon>
        <taxon>Liliopsida</taxon>
        <taxon>Poales</taxon>
        <taxon>Poaceae</taxon>
        <taxon>BOP clade</taxon>
        <taxon>Oryzoideae</taxon>
        <taxon>Oryzeae</taxon>
        <taxon>Oryzinae</taxon>
        <taxon>Oryza</taxon>
    </lineage>
</organism>
<evidence type="ECO:0000256" key="2">
    <source>
        <dbReference type="ARBA" id="ARBA00022737"/>
    </source>
</evidence>
<dbReference type="Pfam" id="PF13912">
    <property type="entry name" value="zf-C2H2_6"/>
    <property type="match status" value="2"/>
</dbReference>
<feature type="region of interest" description="Disordered" evidence="8">
    <location>
        <begin position="485"/>
        <end position="508"/>
    </location>
</feature>
<keyword evidence="5" id="KW-0805">Transcription regulation</keyword>
<dbReference type="Gene3D" id="3.30.160.60">
    <property type="entry name" value="Classic Zinc Finger"/>
    <property type="match status" value="1"/>
</dbReference>
<dbReference type="InterPro" id="IPR013087">
    <property type="entry name" value="Znf_C2H2_type"/>
</dbReference>
<feature type="region of interest" description="Disordered" evidence="8">
    <location>
        <begin position="537"/>
        <end position="769"/>
    </location>
</feature>
<dbReference type="AlphaFoldDB" id="A0A0E0RJ60"/>
<dbReference type="GO" id="GO:0008270">
    <property type="term" value="F:zinc ion binding"/>
    <property type="evidence" value="ECO:0007669"/>
    <property type="project" value="UniProtKB-KW"/>
</dbReference>
<accession>A0A0E0RJ60</accession>
<dbReference type="InterPro" id="IPR044653">
    <property type="entry name" value="AZF1/2/3-like"/>
</dbReference>
<dbReference type="PANTHER" id="PTHR45988">
    <property type="entry name" value="C2H2 TYPE ZINC FINGER TRANSCRIPTION FACTOR FAMILY-RELATED"/>
    <property type="match status" value="1"/>
</dbReference>
<keyword evidence="6" id="KW-0804">Transcription</keyword>
<dbReference type="Pfam" id="PF00096">
    <property type="entry name" value="zf-C2H2"/>
    <property type="match status" value="1"/>
</dbReference>
<sequence>MAPRGKPWKHCCNKCDKSFRSGNALGGHMSCHRSVETQCQMCSKVFSTSGSLREHMMMHGGEKVVVKAEEEAAGLIEALGIADSMQDVMVFSSVKRKRSFRSKRQTPALSLEEIEAADALLLLSGCFDKTSAYEDCYLGDIEDSSLRSIVLTEVNMNAVDRCSVRSVGSKEPINDNNSGYKDCYGQSDKENCLIVPKEEMDPNDFDHELVRDAALRKPRTDNSDEEMKFGDLPAAAMKDNSHRCNTCGKSFGSGQALGGHMRRHYVRKCNRQRGVADHAGSVLMKVQKLKLRLDPILFDVTLPALTDGDCCISVGVKPEPQLWCVTSNLHRPIMTRVLILRLTTNPLFFPDASLSPLLSPLPQPKPPQLAAALARPRRMNLGREMASDVPQDDVQCHFCGTYLRPRSFRKHQQRCKYNPDALTRQNLSASSIPTSATRATHSEMASDVPQGYVQCHFCDTYLRPRSLRKHQQRCMYNPDALTRQNLSASSIPTSARRATHSEMASDGPQENCQCSFCHKDFEGRSSCAEHELQCKNNPDVHSQTEPSGNAQGGIGSLDVHVPRRKRTARNQPLPEQHLKKPASDYAQGGTSDAPETPPKPTTSEVKVDSAVNAPDITIPDNKDPSVMQKQKKKLDLNLQPHSDSSDQEEQADNFSSINDLSTIDTNSDKKKNTITGVADTNIPDHKDPSRMQMQIKLDLNLPPHDDSSSSMDDLKTLAPTDTNSDKETNTGNGGVDTNIPDHSDPSAMQTKNKLDFNLPPRNDSSDSLV</sequence>
<feature type="domain" description="C2H2-type" evidence="9">
    <location>
        <begin position="10"/>
        <end position="37"/>
    </location>
</feature>
<feature type="domain" description="C2H2-type" evidence="9">
    <location>
        <begin position="242"/>
        <end position="269"/>
    </location>
</feature>
<feature type="compositionally biased region" description="Polar residues" evidence="8">
    <location>
        <begin position="652"/>
        <end position="665"/>
    </location>
</feature>
<dbReference type="EnsemblPlants" id="ORUFI12G18660.1">
    <property type="protein sequence ID" value="ORUFI12G18660.1"/>
    <property type="gene ID" value="ORUFI12G18660"/>
</dbReference>
<evidence type="ECO:0000256" key="8">
    <source>
        <dbReference type="SAM" id="MobiDB-lite"/>
    </source>
</evidence>
<proteinExistence type="predicted"/>
<dbReference type="SMART" id="SM00355">
    <property type="entry name" value="ZnF_C2H2"/>
    <property type="match status" value="3"/>
</dbReference>
<reference evidence="10" key="2">
    <citation type="submission" date="2015-06" db="UniProtKB">
        <authorList>
            <consortium name="EnsemblPlants"/>
        </authorList>
    </citation>
    <scope>IDENTIFICATION</scope>
</reference>
<keyword evidence="1" id="KW-0479">Metal-binding</keyword>
<dbReference type="PANTHER" id="PTHR45988:SF57">
    <property type="entry name" value="OS06G0304200 PROTEIN"/>
    <property type="match status" value="1"/>
</dbReference>
<evidence type="ECO:0000313" key="10">
    <source>
        <dbReference type="EnsemblPlants" id="ORUFI12G18660.1"/>
    </source>
</evidence>
<dbReference type="PROSITE" id="PS50157">
    <property type="entry name" value="ZINC_FINGER_C2H2_2"/>
    <property type="match status" value="3"/>
</dbReference>
<keyword evidence="4" id="KW-0862">Zinc</keyword>
<dbReference type="GO" id="GO:0005634">
    <property type="term" value="C:nucleus"/>
    <property type="evidence" value="ECO:0007669"/>
    <property type="project" value="TreeGrafter"/>
</dbReference>
<dbReference type="Gramene" id="ORUFI12G18660.1">
    <property type="protein sequence ID" value="ORUFI12G18660.1"/>
    <property type="gene ID" value="ORUFI12G18660"/>
</dbReference>
<keyword evidence="2" id="KW-0677">Repeat</keyword>
<evidence type="ECO:0000256" key="7">
    <source>
        <dbReference type="PROSITE-ProRule" id="PRU00042"/>
    </source>
</evidence>
<dbReference type="InterPro" id="IPR036236">
    <property type="entry name" value="Znf_C2H2_sf"/>
</dbReference>
<evidence type="ECO:0000256" key="6">
    <source>
        <dbReference type="ARBA" id="ARBA00023163"/>
    </source>
</evidence>
<feature type="compositionally biased region" description="Polar residues" evidence="8">
    <location>
        <begin position="537"/>
        <end position="549"/>
    </location>
</feature>
<feature type="compositionally biased region" description="Basic and acidic residues" evidence="8">
    <location>
        <begin position="703"/>
        <end position="715"/>
    </location>
</feature>
<evidence type="ECO:0000256" key="5">
    <source>
        <dbReference type="ARBA" id="ARBA00023015"/>
    </source>
</evidence>
<evidence type="ECO:0000256" key="4">
    <source>
        <dbReference type="ARBA" id="ARBA00022833"/>
    </source>
</evidence>
<dbReference type="PROSITE" id="PS00028">
    <property type="entry name" value="ZINC_FINGER_C2H2_1"/>
    <property type="match status" value="3"/>
</dbReference>
<dbReference type="SUPFAM" id="SSF57667">
    <property type="entry name" value="beta-beta-alpha zinc fingers"/>
    <property type="match status" value="2"/>
</dbReference>
<feature type="domain" description="C2H2-type" evidence="9">
    <location>
        <begin position="37"/>
        <end position="64"/>
    </location>
</feature>
<reference evidence="11" key="1">
    <citation type="submission" date="2013-06" db="EMBL/GenBank/DDBJ databases">
        <authorList>
            <person name="Zhao Q."/>
        </authorList>
    </citation>
    <scope>NUCLEOTIDE SEQUENCE</scope>
    <source>
        <strain evidence="11">cv. W1943</strain>
    </source>
</reference>
<evidence type="ECO:0000259" key="9">
    <source>
        <dbReference type="PROSITE" id="PS50157"/>
    </source>
</evidence>
<dbReference type="GO" id="GO:0000976">
    <property type="term" value="F:transcription cis-regulatory region binding"/>
    <property type="evidence" value="ECO:0007669"/>
    <property type="project" value="TreeGrafter"/>
</dbReference>
<keyword evidence="3 7" id="KW-0863">Zinc-finger</keyword>
<protein>
    <recommendedName>
        <fullName evidence="9">C2H2-type domain-containing protein</fullName>
    </recommendedName>
</protein>
<evidence type="ECO:0000313" key="11">
    <source>
        <dbReference type="Proteomes" id="UP000008022"/>
    </source>
</evidence>
<name>A0A0E0RJ60_ORYRU</name>
<keyword evidence="11" id="KW-1185">Reference proteome</keyword>